<dbReference type="Gene3D" id="2.40.170.20">
    <property type="entry name" value="TonB-dependent receptor, beta-barrel domain"/>
    <property type="match status" value="1"/>
</dbReference>
<keyword evidence="4 8" id="KW-0812">Transmembrane</keyword>
<keyword evidence="2 8" id="KW-0813">Transport</keyword>
<sequence>MINFVLIVLCVFFGLNSQAEGVSEVSAKMSELGPVKIIGSSEEELLQPNSAHFIDKQKIEQQQQSDVNRVLKQVPGVYVQEEDGFGLRPNIGLRGTHPHRSRKIVILEDGILIGPAPYSAPAAYYTPFMSKVESMEVFKGVASVPYGPNSIGGAINYITRSLPKENRTELDFAGGTYNTQKYRANLGRVWDQGAILFEGAHLQTDGFKKLDNGKNTGFDKNDFLVKGEQRLTSDRKQSIEWKVGYGTELSDESYLGLTQDDFFSSPYRRYAASENDLMDWQHEQYQLTYKSQLQENLGIWATGYHHKFHRNWSRFNNFRDTTVDVNSVLRNPDQGANQLYYDVLSGNADSASVGAGADIVVTNNDRYFYSQGLQLGSFSYYTVNDWTHQLSLGLRLHEDQIRRNHSEDIFSMTSGNMVRTADARRKTAINKDNTQAVSVSATDEMIWQAWKFTVSGRFENVTYASEDDLTAESSNGTENVFVPGAGALYQINDKWSALLGVNRGVTIVGPGQTLSEKPEESMNYETGVRYSNPDQEFFAEGIAFVADYQNIKGTCSFSSGCTGNTLDQEFDGGKAMIRGLETRFAKGFMYKNVYIPVNFNVTVTKAEFAADSYTTNPEWGVGDIHSGDPLPYVPEAQYSLGVGTQYKKYSQEFILSWTGKMYDQSVETNRQEIPAYGVMDWTMKYQYQPQGSVYARIDNILDHEYLVSLRPFGARPGKARSLLVGLKHTF</sequence>
<keyword evidence="12" id="KW-0675">Receptor</keyword>
<dbReference type="Gene3D" id="2.170.130.10">
    <property type="entry name" value="TonB-dependent receptor, plug domain"/>
    <property type="match status" value="1"/>
</dbReference>
<reference evidence="12" key="1">
    <citation type="submission" date="2022-03" db="EMBL/GenBank/DDBJ databases">
        <title>Genome Identification and Characterization of new species Bdellovibrio reynosense LBG001 sp. nov. from a Mexico soil sample.</title>
        <authorList>
            <person name="Camilli A."/>
            <person name="Ajao Y."/>
            <person name="Guo X."/>
        </authorList>
    </citation>
    <scope>NUCLEOTIDE SEQUENCE</scope>
    <source>
        <strain evidence="12">LBG001</strain>
    </source>
</reference>
<dbReference type="Pfam" id="PF00593">
    <property type="entry name" value="TonB_dep_Rec_b-barrel"/>
    <property type="match status" value="1"/>
</dbReference>
<dbReference type="InterPro" id="IPR037066">
    <property type="entry name" value="Plug_dom_sf"/>
</dbReference>
<dbReference type="InterPro" id="IPR012910">
    <property type="entry name" value="Plug_dom"/>
</dbReference>
<feature type="domain" description="TonB-dependent receptor plug" evidence="11">
    <location>
        <begin position="48"/>
        <end position="154"/>
    </location>
</feature>
<keyword evidence="13" id="KW-1185">Reference proteome</keyword>
<evidence type="ECO:0000313" key="12">
    <source>
        <dbReference type="EMBL" id="UOF00945.1"/>
    </source>
</evidence>
<evidence type="ECO:0000256" key="2">
    <source>
        <dbReference type="ARBA" id="ARBA00022448"/>
    </source>
</evidence>
<dbReference type="EMBL" id="CP093442">
    <property type="protein sequence ID" value="UOF00945.1"/>
    <property type="molecule type" value="Genomic_DNA"/>
</dbReference>
<evidence type="ECO:0000313" key="13">
    <source>
        <dbReference type="Proteomes" id="UP000830116"/>
    </source>
</evidence>
<keyword evidence="3 8" id="KW-1134">Transmembrane beta strand</keyword>
<dbReference type="PANTHER" id="PTHR30442">
    <property type="entry name" value="IRON III DICITRATE TRANSPORT PROTEIN FECA"/>
    <property type="match status" value="1"/>
</dbReference>
<dbReference type="Proteomes" id="UP000830116">
    <property type="component" value="Chromosome"/>
</dbReference>
<dbReference type="PROSITE" id="PS52016">
    <property type="entry name" value="TONB_DEPENDENT_REC_3"/>
    <property type="match status" value="1"/>
</dbReference>
<gene>
    <name evidence="12" type="ORF">MNR06_14685</name>
</gene>
<evidence type="ECO:0000259" key="11">
    <source>
        <dbReference type="Pfam" id="PF07715"/>
    </source>
</evidence>
<comment type="subcellular location">
    <subcellularLocation>
        <location evidence="1 8">Cell outer membrane</location>
        <topology evidence="1 8">Multi-pass membrane protein</topology>
    </subcellularLocation>
</comment>
<evidence type="ECO:0000256" key="9">
    <source>
        <dbReference type="RuleBase" id="RU003357"/>
    </source>
</evidence>
<dbReference type="Pfam" id="PF07715">
    <property type="entry name" value="Plug"/>
    <property type="match status" value="1"/>
</dbReference>
<proteinExistence type="inferred from homology"/>
<feature type="domain" description="TonB-dependent receptor-like beta-barrel" evidence="10">
    <location>
        <begin position="254"/>
        <end position="700"/>
    </location>
</feature>
<accession>A0ABY4C7Q4</accession>
<evidence type="ECO:0000256" key="7">
    <source>
        <dbReference type="ARBA" id="ARBA00023237"/>
    </source>
</evidence>
<name>A0ABY4C7Q4_9BACT</name>
<keyword evidence="6 8" id="KW-0472">Membrane</keyword>
<keyword evidence="5 9" id="KW-0798">TonB box</keyword>
<dbReference type="InterPro" id="IPR036942">
    <property type="entry name" value="Beta-barrel_TonB_sf"/>
</dbReference>
<evidence type="ECO:0000256" key="3">
    <source>
        <dbReference type="ARBA" id="ARBA00022452"/>
    </source>
</evidence>
<evidence type="ECO:0000259" key="10">
    <source>
        <dbReference type="Pfam" id="PF00593"/>
    </source>
</evidence>
<evidence type="ECO:0000256" key="8">
    <source>
        <dbReference type="PROSITE-ProRule" id="PRU01360"/>
    </source>
</evidence>
<evidence type="ECO:0000256" key="1">
    <source>
        <dbReference type="ARBA" id="ARBA00004571"/>
    </source>
</evidence>
<dbReference type="InterPro" id="IPR039426">
    <property type="entry name" value="TonB-dep_rcpt-like"/>
</dbReference>
<organism evidence="12 13">
    <name type="scientific">Bdellovibrio reynosensis</name>
    <dbReference type="NCBI Taxonomy" id="2835041"/>
    <lineage>
        <taxon>Bacteria</taxon>
        <taxon>Pseudomonadati</taxon>
        <taxon>Bdellovibrionota</taxon>
        <taxon>Bdellovibrionia</taxon>
        <taxon>Bdellovibrionales</taxon>
        <taxon>Pseudobdellovibrionaceae</taxon>
        <taxon>Bdellovibrio</taxon>
    </lineage>
</organism>
<dbReference type="SUPFAM" id="SSF56935">
    <property type="entry name" value="Porins"/>
    <property type="match status" value="1"/>
</dbReference>
<comment type="similarity">
    <text evidence="8 9">Belongs to the TonB-dependent receptor family.</text>
</comment>
<dbReference type="RefSeq" id="WP_243537142.1">
    <property type="nucleotide sequence ID" value="NZ_CP093442.1"/>
</dbReference>
<protein>
    <submittedName>
        <fullName evidence="12">TonB-dependent receptor</fullName>
    </submittedName>
</protein>
<dbReference type="PANTHER" id="PTHR30442:SF0">
    <property type="entry name" value="FE(3+) DICITRATE TRANSPORT PROTEIN FECA"/>
    <property type="match status" value="1"/>
</dbReference>
<evidence type="ECO:0000256" key="5">
    <source>
        <dbReference type="ARBA" id="ARBA00023077"/>
    </source>
</evidence>
<dbReference type="InterPro" id="IPR000531">
    <property type="entry name" value="Beta-barrel_TonB"/>
</dbReference>
<keyword evidence="7 8" id="KW-0998">Cell outer membrane</keyword>
<evidence type="ECO:0000256" key="6">
    <source>
        <dbReference type="ARBA" id="ARBA00023136"/>
    </source>
</evidence>
<evidence type="ECO:0000256" key="4">
    <source>
        <dbReference type="ARBA" id="ARBA00022692"/>
    </source>
</evidence>